<dbReference type="Proteomes" id="UP001157355">
    <property type="component" value="Unassembled WGS sequence"/>
</dbReference>
<feature type="transmembrane region" description="Helical" evidence="1">
    <location>
        <begin position="26"/>
        <end position="48"/>
    </location>
</feature>
<evidence type="ECO:0008006" key="4">
    <source>
        <dbReference type="Google" id="ProtNLM"/>
    </source>
</evidence>
<accession>A0AA37TVJ3</accession>
<feature type="transmembrane region" description="Helical" evidence="1">
    <location>
        <begin position="123"/>
        <end position="152"/>
    </location>
</feature>
<gene>
    <name evidence="2" type="ORF">GCM10010873_30830</name>
</gene>
<protein>
    <recommendedName>
        <fullName evidence="4">DUF805 domain-containing protein</fullName>
    </recommendedName>
</protein>
<evidence type="ECO:0000256" key="1">
    <source>
        <dbReference type="SAM" id="Phobius"/>
    </source>
</evidence>
<feature type="transmembrane region" description="Helical" evidence="1">
    <location>
        <begin position="83"/>
        <end position="103"/>
    </location>
</feature>
<evidence type="ECO:0000313" key="3">
    <source>
        <dbReference type="Proteomes" id="UP001157355"/>
    </source>
</evidence>
<keyword evidence="1" id="KW-1133">Transmembrane helix</keyword>
<dbReference type="RefSeq" id="WP_284326284.1">
    <property type="nucleotide sequence ID" value="NZ_BSPP01000011.1"/>
</dbReference>
<dbReference type="Pfam" id="PF05656">
    <property type="entry name" value="DUF805"/>
    <property type="match status" value="1"/>
</dbReference>
<keyword evidence="1" id="KW-0812">Transmembrane</keyword>
<sequence>MGPAQAIGTCLRKSFQYSGRASRAEYWCFLPVGLILPMAALAMLNQAMPDSPTLLRGLVFFLTLSPLMAVTRRRLTDTGEASFWFETPLMALVFALTSVWAIVGLTNWALDPLRDGPGMLGVLLIWLTGVCVLIPAFLHQFFLGLITGSALFSQMAAPSRQVKFSHRPNPTEASK</sequence>
<feature type="transmembrane region" description="Helical" evidence="1">
    <location>
        <begin position="54"/>
        <end position="71"/>
    </location>
</feature>
<reference evidence="2 3" key="1">
    <citation type="journal article" date="2014" name="Int. J. Syst. Evol. Microbiol.">
        <title>Complete genome sequence of Corynebacterium casei LMG S-19264T (=DSM 44701T), isolated from a smear-ripened cheese.</title>
        <authorList>
            <consortium name="US DOE Joint Genome Institute (JGI-PGF)"/>
            <person name="Walter F."/>
            <person name="Albersmeier A."/>
            <person name="Kalinowski J."/>
            <person name="Ruckert C."/>
        </authorList>
    </citation>
    <scope>NUCLEOTIDE SEQUENCE [LARGE SCALE GENOMIC DNA]</scope>
    <source>
        <strain evidence="2 3">NBRC 111766</strain>
    </source>
</reference>
<name>A0AA37TVJ3_9RHOB</name>
<evidence type="ECO:0000313" key="2">
    <source>
        <dbReference type="EMBL" id="GLS88109.1"/>
    </source>
</evidence>
<dbReference type="EMBL" id="BSPP01000011">
    <property type="protein sequence ID" value="GLS88109.1"/>
    <property type="molecule type" value="Genomic_DNA"/>
</dbReference>
<keyword evidence="3" id="KW-1185">Reference proteome</keyword>
<dbReference type="GO" id="GO:0016020">
    <property type="term" value="C:membrane"/>
    <property type="evidence" value="ECO:0007669"/>
    <property type="project" value="InterPro"/>
</dbReference>
<organism evidence="2 3">
    <name type="scientific">Cypionkella aquatica</name>
    <dbReference type="NCBI Taxonomy" id="1756042"/>
    <lineage>
        <taxon>Bacteria</taxon>
        <taxon>Pseudomonadati</taxon>
        <taxon>Pseudomonadota</taxon>
        <taxon>Alphaproteobacteria</taxon>
        <taxon>Rhodobacterales</taxon>
        <taxon>Paracoccaceae</taxon>
        <taxon>Cypionkella</taxon>
    </lineage>
</organism>
<dbReference type="AlphaFoldDB" id="A0AA37TVJ3"/>
<dbReference type="InterPro" id="IPR008523">
    <property type="entry name" value="DUF805"/>
</dbReference>
<proteinExistence type="predicted"/>
<keyword evidence="1" id="KW-0472">Membrane</keyword>
<comment type="caution">
    <text evidence="2">The sequence shown here is derived from an EMBL/GenBank/DDBJ whole genome shotgun (WGS) entry which is preliminary data.</text>
</comment>